<keyword evidence="2" id="KW-1133">Transmembrane helix</keyword>
<dbReference type="AlphaFoldDB" id="A0A9W8V889"/>
<feature type="region of interest" description="Disordered" evidence="1">
    <location>
        <begin position="52"/>
        <end position="92"/>
    </location>
</feature>
<feature type="compositionally biased region" description="Low complexity" evidence="1">
    <location>
        <begin position="58"/>
        <end position="78"/>
    </location>
</feature>
<feature type="transmembrane region" description="Helical" evidence="2">
    <location>
        <begin position="12"/>
        <end position="33"/>
    </location>
</feature>
<accession>A0A9W8V889</accession>
<keyword evidence="2" id="KW-0472">Membrane</keyword>
<comment type="caution">
    <text evidence="3">The sequence shown here is derived from an EMBL/GenBank/DDBJ whole genome shotgun (WGS) entry which is preliminary data.</text>
</comment>
<dbReference type="Proteomes" id="UP001152049">
    <property type="component" value="Unassembled WGS sequence"/>
</dbReference>
<protein>
    <submittedName>
        <fullName evidence="3">Uncharacterized protein</fullName>
    </submittedName>
</protein>
<dbReference type="OrthoDB" id="2588793at2759"/>
<gene>
    <name evidence="3" type="ORF">NW762_012566</name>
</gene>
<keyword evidence="4" id="KW-1185">Reference proteome</keyword>
<sequence length="470" mass="53549">MAVAATLTSRPALRMGVLAAGGILFFVVLFSFLSDSVRSPVQYAHEKAQQYCDSAPQTKPSLTVTPTPSSKTTTTPESTPEPPRNCQDPYRRPGYLYIPKEPKAYRDTQWIPFDNEYLNSEPPEYAAYPAKHELVFNDTAVEPEFLNADGNPQQWMRMAVVENRRRRKAGEGRIPPTRGAKAVDFTDMKDDSGLGWLWGRRVVMFGDSVDRYMTQFFCEEFESEIHFPIEDISGKQAKATCSVPALNFTMVYLHSVGSFTYRPNWWWIDKLKDVPWEERWDKFWKPHEAPIQGPNGRPDLILWQNGLWDQRAFWEGGAAMHNEGETPMTLKHRQMAWEEVRFVTARIKKIAQRLNDEFGADAPIMFRALTVHRETGMGDAIMMEMDRLGRAVSEQAGHEMFEWARIIQLLGNLYQDGLHPGKGPASWLWGNMILEYLARSAGAEIGGEARAPYFKGWGACHKDLSGWGGR</sequence>
<evidence type="ECO:0000256" key="1">
    <source>
        <dbReference type="SAM" id="MobiDB-lite"/>
    </source>
</evidence>
<reference evidence="3" key="1">
    <citation type="submission" date="2022-09" db="EMBL/GenBank/DDBJ databases">
        <title>Fusarium specimens isolated from Avocado Roots.</title>
        <authorList>
            <person name="Stajich J."/>
            <person name="Roper C."/>
            <person name="Heimlech-Rivalta G."/>
        </authorList>
    </citation>
    <scope>NUCLEOTIDE SEQUENCE</scope>
    <source>
        <strain evidence="3">CF00136</strain>
    </source>
</reference>
<evidence type="ECO:0000256" key="2">
    <source>
        <dbReference type="SAM" id="Phobius"/>
    </source>
</evidence>
<dbReference type="EMBL" id="JAOQAZ010000035">
    <property type="protein sequence ID" value="KAJ4248728.1"/>
    <property type="molecule type" value="Genomic_DNA"/>
</dbReference>
<keyword evidence="2" id="KW-0812">Transmembrane</keyword>
<organism evidence="3 4">
    <name type="scientific">Fusarium torreyae</name>
    <dbReference type="NCBI Taxonomy" id="1237075"/>
    <lineage>
        <taxon>Eukaryota</taxon>
        <taxon>Fungi</taxon>
        <taxon>Dikarya</taxon>
        <taxon>Ascomycota</taxon>
        <taxon>Pezizomycotina</taxon>
        <taxon>Sordariomycetes</taxon>
        <taxon>Hypocreomycetidae</taxon>
        <taxon>Hypocreales</taxon>
        <taxon>Nectriaceae</taxon>
        <taxon>Fusarium</taxon>
    </lineage>
</organism>
<proteinExistence type="predicted"/>
<name>A0A9W8V889_9HYPO</name>
<evidence type="ECO:0000313" key="4">
    <source>
        <dbReference type="Proteomes" id="UP001152049"/>
    </source>
</evidence>
<evidence type="ECO:0000313" key="3">
    <source>
        <dbReference type="EMBL" id="KAJ4248728.1"/>
    </source>
</evidence>